<dbReference type="EMBL" id="MFJK01000014">
    <property type="protein sequence ID" value="OGG18473.1"/>
    <property type="molecule type" value="Genomic_DNA"/>
</dbReference>
<sequence length="62" mass="6581">MKLLGLMPEISSILASRVSFLSLHQQAHACGPRDSKIGDEPGMAAQNIIEALAGRTPPNLAR</sequence>
<protein>
    <submittedName>
        <fullName evidence="1">Uncharacterized protein</fullName>
    </submittedName>
</protein>
<gene>
    <name evidence="1" type="ORF">A2721_01650</name>
</gene>
<evidence type="ECO:0000313" key="2">
    <source>
        <dbReference type="Proteomes" id="UP000177871"/>
    </source>
</evidence>
<proteinExistence type="predicted"/>
<name>A0A1F6A1C5_9BACT</name>
<organism evidence="1 2">
    <name type="scientific">Candidatus Gottesmanbacteria bacterium RIFCSPHIGHO2_01_FULL_47_48</name>
    <dbReference type="NCBI Taxonomy" id="1798381"/>
    <lineage>
        <taxon>Bacteria</taxon>
        <taxon>Candidatus Gottesmaniibacteriota</taxon>
    </lineage>
</organism>
<dbReference type="Proteomes" id="UP000177871">
    <property type="component" value="Unassembled WGS sequence"/>
</dbReference>
<accession>A0A1F6A1C5</accession>
<comment type="caution">
    <text evidence="1">The sequence shown here is derived from an EMBL/GenBank/DDBJ whole genome shotgun (WGS) entry which is preliminary data.</text>
</comment>
<evidence type="ECO:0000313" key="1">
    <source>
        <dbReference type="EMBL" id="OGG18473.1"/>
    </source>
</evidence>
<dbReference type="AlphaFoldDB" id="A0A1F6A1C5"/>
<reference evidence="1 2" key="1">
    <citation type="journal article" date="2016" name="Nat. Commun.">
        <title>Thousands of microbial genomes shed light on interconnected biogeochemical processes in an aquifer system.</title>
        <authorList>
            <person name="Anantharaman K."/>
            <person name="Brown C.T."/>
            <person name="Hug L.A."/>
            <person name="Sharon I."/>
            <person name="Castelle C.J."/>
            <person name="Probst A.J."/>
            <person name="Thomas B.C."/>
            <person name="Singh A."/>
            <person name="Wilkins M.J."/>
            <person name="Karaoz U."/>
            <person name="Brodie E.L."/>
            <person name="Williams K.H."/>
            <person name="Hubbard S.S."/>
            <person name="Banfield J.F."/>
        </authorList>
    </citation>
    <scope>NUCLEOTIDE SEQUENCE [LARGE SCALE GENOMIC DNA]</scope>
</reference>
<dbReference type="STRING" id="1798381.A2721_01650"/>